<evidence type="ECO:0000259" key="7">
    <source>
        <dbReference type="PROSITE" id="PS50850"/>
    </source>
</evidence>
<dbReference type="InterPro" id="IPR036259">
    <property type="entry name" value="MFS_trans_sf"/>
</dbReference>
<proteinExistence type="predicted"/>
<name>A0A370TE85_9HELO</name>
<keyword evidence="4 6" id="KW-0472">Membrane</keyword>
<feature type="domain" description="Major facilitator superfamily (MFS) profile" evidence="7">
    <location>
        <begin position="80"/>
        <end position="505"/>
    </location>
</feature>
<gene>
    <name evidence="8" type="ORF">BP5553_08448</name>
</gene>
<dbReference type="OrthoDB" id="2533084at2759"/>
<evidence type="ECO:0000256" key="3">
    <source>
        <dbReference type="ARBA" id="ARBA00022989"/>
    </source>
</evidence>
<feature type="transmembrane region" description="Helical" evidence="6">
    <location>
        <begin position="79"/>
        <end position="103"/>
    </location>
</feature>
<comment type="caution">
    <text evidence="8">The sequence shown here is derived from an EMBL/GenBank/DDBJ whole genome shotgun (WGS) entry which is preliminary data.</text>
</comment>
<dbReference type="AlphaFoldDB" id="A0A370TE85"/>
<evidence type="ECO:0000256" key="4">
    <source>
        <dbReference type="ARBA" id="ARBA00023136"/>
    </source>
</evidence>
<dbReference type="GO" id="GO:0005886">
    <property type="term" value="C:plasma membrane"/>
    <property type="evidence" value="ECO:0007669"/>
    <property type="project" value="TreeGrafter"/>
</dbReference>
<dbReference type="Pfam" id="PF07690">
    <property type="entry name" value="MFS_1"/>
    <property type="match status" value="1"/>
</dbReference>
<keyword evidence="9" id="KW-1185">Reference proteome</keyword>
<sequence>MEYPKDAEGSEQTETVGNDVGNNRAALHEFKEAEGYLADIDDEHRGDLKTAKDGHTVLIPQPSDDPRDPLNWSPVKKHVILFIISFAAFLPDYGSATGAVMLIPQAAIWGLSPDTVNHSQAGNVFMLGAGGIFVVVLSAWAGRLPVLFYFLIVATATAAWCAAATTFESFMAARILNGFFGTVSQCGGLMFICDMFYFHERARKINIWSAFIILSPYMGPLLAAFIINTQPWPIAFWVYFVESALVLILTILFMEETYYDRRIAAEDQPPRGSRIAQLTGVAQFASRHLRNSFGQACMRSIRVILKPTVFLSCVYYLLTFAWVVGINTTLSIFLTPLYGFEAKQIGFFYFTPIVAALIGEIIGHWLHDAIAKRYIKTHKGHFDPEIRLHAIWFSTPFMIVGLVGLGFALENEYHYMATSVLWGLYVFGIMVTTVALNAYNLDCYPEASGEVSAWLNLSRTIGGFIISYFQVTWAEALGTKVSFGIQAGILASAFLVIIALQMFGRGLRIKSGALNFPTV</sequence>
<keyword evidence="3 6" id="KW-1133">Transmembrane helix</keyword>
<feature type="transmembrane region" description="Helical" evidence="6">
    <location>
        <begin position="147"/>
        <end position="167"/>
    </location>
</feature>
<evidence type="ECO:0000256" key="5">
    <source>
        <dbReference type="SAM" id="MobiDB-lite"/>
    </source>
</evidence>
<dbReference type="Proteomes" id="UP000254866">
    <property type="component" value="Unassembled WGS sequence"/>
</dbReference>
<dbReference type="PANTHER" id="PTHR23502">
    <property type="entry name" value="MAJOR FACILITATOR SUPERFAMILY"/>
    <property type="match status" value="1"/>
</dbReference>
<dbReference type="GeneID" id="43601297"/>
<dbReference type="STRING" id="2656787.A0A370TE85"/>
<feature type="transmembrane region" description="Helical" evidence="6">
    <location>
        <begin position="205"/>
        <end position="228"/>
    </location>
</feature>
<dbReference type="GO" id="GO:0022857">
    <property type="term" value="F:transmembrane transporter activity"/>
    <property type="evidence" value="ECO:0007669"/>
    <property type="project" value="InterPro"/>
</dbReference>
<feature type="transmembrane region" description="Helical" evidence="6">
    <location>
        <begin position="483"/>
        <end position="503"/>
    </location>
</feature>
<dbReference type="PROSITE" id="PS50850">
    <property type="entry name" value="MFS"/>
    <property type="match status" value="1"/>
</dbReference>
<feature type="transmembrane region" description="Helical" evidence="6">
    <location>
        <begin position="388"/>
        <end position="409"/>
    </location>
</feature>
<evidence type="ECO:0000256" key="6">
    <source>
        <dbReference type="SAM" id="Phobius"/>
    </source>
</evidence>
<accession>A0A370TE85</accession>
<dbReference type="RefSeq" id="XP_031866502.1">
    <property type="nucleotide sequence ID" value="XM_032017071.1"/>
</dbReference>
<feature type="transmembrane region" description="Helical" evidence="6">
    <location>
        <begin position="123"/>
        <end position="140"/>
    </location>
</feature>
<feature type="transmembrane region" description="Helical" evidence="6">
    <location>
        <begin position="179"/>
        <end position="198"/>
    </location>
</feature>
<feature type="transmembrane region" description="Helical" evidence="6">
    <location>
        <begin position="415"/>
        <end position="439"/>
    </location>
</feature>
<dbReference type="InterPro" id="IPR020846">
    <property type="entry name" value="MFS_dom"/>
</dbReference>
<evidence type="ECO:0000256" key="2">
    <source>
        <dbReference type="ARBA" id="ARBA00022692"/>
    </source>
</evidence>
<feature type="region of interest" description="Disordered" evidence="5">
    <location>
        <begin position="1"/>
        <end position="24"/>
    </location>
</feature>
<reference evidence="8 9" key="1">
    <citation type="journal article" date="2018" name="IMA Fungus">
        <title>IMA Genome-F 9: Draft genome sequence of Annulohypoxylon stygium, Aspergillus mulundensis, Berkeleyomyces basicola (syn. Thielaviopsis basicola), Ceratocystis smalleyi, two Cercospora beticola strains, Coleophoma cylindrospora, Fusarium fracticaudum, Phialophora cf. hyalina, and Morchella septimelata.</title>
        <authorList>
            <person name="Wingfield B.D."/>
            <person name="Bills G.F."/>
            <person name="Dong Y."/>
            <person name="Huang W."/>
            <person name="Nel W.J."/>
            <person name="Swalarsk-Parry B.S."/>
            <person name="Vaghefi N."/>
            <person name="Wilken P.M."/>
            <person name="An Z."/>
            <person name="de Beer Z.W."/>
            <person name="De Vos L."/>
            <person name="Chen L."/>
            <person name="Duong T.A."/>
            <person name="Gao Y."/>
            <person name="Hammerbacher A."/>
            <person name="Kikkert J.R."/>
            <person name="Li Y."/>
            <person name="Li H."/>
            <person name="Li K."/>
            <person name="Li Q."/>
            <person name="Liu X."/>
            <person name="Ma X."/>
            <person name="Naidoo K."/>
            <person name="Pethybridge S.J."/>
            <person name="Sun J."/>
            <person name="Steenkamp E.T."/>
            <person name="van der Nest M.A."/>
            <person name="van Wyk S."/>
            <person name="Wingfield M.J."/>
            <person name="Xiong C."/>
            <person name="Yue Q."/>
            <person name="Zhang X."/>
        </authorList>
    </citation>
    <scope>NUCLEOTIDE SEQUENCE [LARGE SCALE GENOMIC DNA]</scope>
    <source>
        <strain evidence="8 9">BP 5553</strain>
    </source>
</reference>
<keyword evidence="2 6" id="KW-0812">Transmembrane</keyword>
<dbReference type="InterPro" id="IPR011701">
    <property type="entry name" value="MFS"/>
</dbReference>
<evidence type="ECO:0000313" key="8">
    <source>
        <dbReference type="EMBL" id="RDL33009.1"/>
    </source>
</evidence>
<dbReference type="Gene3D" id="1.20.1250.20">
    <property type="entry name" value="MFS general substrate transporter like domains"/>
    <property type="match status" value="1"/>
</dbReference>
<feature type="transmembrane region" description="Helical" evidence="6">
    <location>
        <begin position="451"/>
        <end position="471"/>
    </location>
</feature>
<feature type="transmembrane region" description="Helical" evidence="6">
    <location>
        <begin position="234"/>
        <end position="254"/>
    </location>
</feature>
<feature type="transmembrane region" description="Helical" evidence="6">
    <location>
        <begin position="346"/>
        <end position="367"/>
    </location>
</feature>
<feature type="transmembrane region" description="Helical" evidence="6">
    <location>
        <begin position="308"/>
        <end position="334"/>
    </location>
</feature>
<protein>
    <recommendedName>
        <fullName evidence="7">Major facilitator superfamily (MFS) profile domain-containing protein</fullName>
    </recommendedName>
</protein>
<organism evidence="8 9">
    <name type="scientific">Venustampulla echinocandica</name>
    <dbReference type="NCBI Taxonomy" id="2656787"/>
    <lineage>
        <taxon>Eukaryota</taxon>
        <taxon>Fungi</taxon>
        <taxon>Dikarya</taxon>
        <taxon>Ascomycota</taxon>
        <taxon>Pezizomycotina</taxon>
        <taxon>Leotiomycetes</taxon>
        <taxon>Helotiales</taxon>
        <taxon>Pleuroascaceae</taxon>
        <taxon>Venustampulla</taxon>
    </lineage>
</organism>
<dbReference type="EMBL" id="NPIC01000009">
    <property type="protein sequence ID" value="RDL33009.1"/>
    <property type="molecule type" value="Genomic_DNA"/>
</dbReference>
<evidence type="ECO:0000256" key="1">
    <source>
        <dbReference type="ARBA" id="ARBA00004141"/>
    </source>
</evidence>
<dbReference type="SUPFAM" id="SSF103473">
    <property type="entry name" value="MFS general substrate transporter"/>
    <property type="match status" value="1"/>
</dbReference>
<comment type="subcellular location">
    <subcellularLocation>
        <location evidence="1">Membrane</location>
        <topology evidence="1">Multi-pass membrane protein</topology>
    </subcellularLocation>
</comment>
<evidence type="ECO:0000313" key="9">
    <source>
        <dbReference type="Proteomes" id="UP000254866"/>
    </source>
</evidence>
<dbReference type="PANTHER" id="PTHR23502:SF187">
    <property type="entry name" value="TRANSPORTER, PUTATIVE (AFU_ORTHOLOGUE AFUA_2G17840)-RELATED"/>
    <property type="match status" value="1"/>
</dbReference>